<reference evidence="2 3" key="1">
    <citation type="submission" date="2015-05" db="EMBL/GenBank/DDBJ databases">
        <title>Distinctive expansion of gene families associated with plant cell wall degradation and secondary metabolism in the genomes of grapevine trunk pathogens.</title>
        <authorList>
            <person name="Lawrence D.P."/>
            <person name="Travadon R."/>
            <person name="Rolshausen P.E."/>
            <person name="Baumgartner K."/>
        </authorList>
    </citation>
    <scope>NUCLEOTIDE SEQUENCE [LARGE SCALE GENOMIC DNA]</scope>
    <source>
        <strain evidence="2">DA912</strain>
    </source>
</reference>
<accession>A0A0G2HPA2</accession>
<name>A0A0G2HPA2_9PEZI</name>
<dbReference type="Proteomes" id="UP000034680">
    <property type="component" value="Unassembled WGS sequence"/>
</dbReference>
<dbReference type="CDD" id="cd00920">
    <property type="entry name" value="Cupredoxin"/>
    <property type="match status" value="1"/>
</dbReference>
<comment type="caution">
    <text evidence="2">The sequence shown here is derived from an EMBL/GenBank/DDBJ whole genome shotgun (WGS) entry which is preliminary data.</text>
</comment>
<dbReference type="PANTHER" id="PTHR34883:SF15">
    <property type="entry name" value="EXTRACELLULAR SERINE-RICH PROTEIN"/>
    <property type="match status" value="1"/>
</dbReference>
<dbReference type="AlphaFoldDB" id="A0A0G2HPA2"/>
<evidence type="ECO:0000256" key="1">
    <source>
        <dbReference type="SAM" id="SignalP"/>
    </source>
</evidence>
<dbReference type="InterPro" id="IPR052953">
    <property type="entry name" value="Ser-rich/MCO-related"/>
</dbReference>
<keyword evidence="1" id="KW-0732">Signal</keyword>
<dbReference type="STRING" id="1214573.A0A0G2HPA2"/>
<evidence type="ECO:0000313" key="2">
    <source>
        <dbReference type="EMBL" id="KKY30050.1"/>
    </source>
</evidence>
<evidence type="ECO:0000313" key="3">
    <source>
        <dbReference type="Proteomes" id="UP000034680"/>
    </source>
</evidence>
<reference evidence="2 3" key="2">
    <citation type="submission" date="2015-05" db="EMBL/GenBank/DDBJ databases">
        <authorList>
            <person name="Morales-Cruz A."/>
            <person name="Amrine K.C."/>
            <person name="Cantu D."/>
        </authorList>
    </citation>
    <scope>NUCLEOTIDE SEQUENCE [LARGE SCALE GENOMIC DNA]</scope>
    <source>
        <strain evidence="2">DA912</strain>
    </source>
</reference>
<gene>
    <name evidence="2" type="ORF">UCDDA912_g10030</name>
</gene>
<sequence length="186" mass="19213">MFAQNLITILAAAAVVTALPTATSSSTPDKTTTLTGVTHSVVAGRGGALLFDPENVVAEIGDIVEWHFLPKNHSVAQSSFGQPCVPDASLPAPFFSGFQPTGDAVQAPNVFQIVVKDKSPIWYYCAQTTGNHCQNGQMTGVVNQNFDSPNTLAAHKALAAGTGTSVIPPVVQGGAVIPNPNPNSGF</sequence>
<keyword evidence="3" id="KW-1185">Reference proteome</keyword>
<proteinExistence type="predicted"/>
<dbReference type="EMBL" id="LCUC01000560">
    <property type="protein sequence ID" value="KKY30050.1"/>
    <property type="molecule type" value="Genomic_DNA"/>
</dbReference>
<feature type="signal peptide" evidence="1">
    <location>
        <begin position="1"/>
        <end position="18"/>
    </location>
</feature>
<dbReference type="PANTHER" id="PTHR34883">
    <property type="entry name" value="SERINE-RICH PROTEIN, PUTATIVE-RELATED-RELATED"/>
    <property type="match status" value="1"/>
</dbReference>
<feature type="chain" id="PRO_5002545413" evidence="1">
    <location>
        <begin position="19"/>
        <end position="186"/>
    </location>
</feature>
<dbReference type="SUPFAM" id="SSF49503">
    <property type="entry name" value="Cupredoxins"/>
    <property type="match status" value="1"/>
</dbReference>
<protein>
    <submittedName>
        <fullName evidence="2">Putative extracellular serine-rich protein</fullName>
    </submittedName>
</protein>
<organism evidence="2 3">
    <name type="scientific">Diaporthe ampelina</name>
    <dbReference type="NCBI Taxonomy" id="1214573"/>
    <lineage>
        <taxon>Eukaryota</taxon>
        <taxon>Fungi</taxon>
        <taxon>Dikarya</taxon>
        <taxon>Ascomycota</taxon>
        <taxon>Pezizomycotina</taxon>
        <taxon>Sordariomycetes</taxon>
        <taxon>Sordariomycetidae</taxon>
        <taxon>Diaporthales</taxon>
        <taxon>Diaporthaceae</taxon>
        <taxon>Diaporthe</taxon>
    </lineage>
</organism>
<dbReference type="Gene3D" id="2.60.40.420">
    <property type="entry name" value="Cupredoxins - blue copper proteins"/>
    <property type="match status" value="1"/>
</dbReference>
<dbReference type="InterPro" id="IPR008972">
    <property type="entry name" value="Cupredoxin"/>
</dbReference>
<dbReference type="OrthoDB" id="5415867at2759"/>